<organism evidence="1 2">
    <name type="scientific">Bombiscardovia nodaiensis</name>
    <dbReference type="NCBI Taxonomy" id="2932181"/>
    <lineage>
        <taxon>Bacteria</taxon>
        <taxon>Bacillati</taxon>
        <taxon>Actinomycetota</taxon>
        <taxon>Actinomycetes</taxon>
        <taxon>Bifidobacteriales</taxon>
        <taxon>Bifidobacteriaceae</taxon>
        <taxon>Bombiscardovia</taxon>
    </lineage>
</organism>
<accession>A0ABN6SBK6</accession>
<evidence type="ECO:0000313" key="1">
    <source>
        <dbReference type="EMBL" id="BDR53494.1"/>
    </source>
</evidence>
<reference evidence="1 2" key="1">
    <citation type="journal article" date="2023" name="Microbiol. Spectr.">
        <title>Symbiosis of Carpenter Bees with Uncharacterized Lactic Acid Bacteria Showing NAD Auxotrophy.</title>
        <authorList>
            <person name="Kawasaki S."/>
            <person name="Ozawa K."/>
            <person name="Mori T."/>
            <person name="Yamamoto A."/>
            <person name="Ito M."/>
            <person name="Ohkuma M."/>
            <person name="Sakamoto M."/>
            <person name="Matsutani M."/>
        </authorList>
    </citation>
    <scope>NUCLEOTIDE SEQUENCE [LARGE SCALE GENOMIC DNA]</scope>
    <source>
        <strain evidence="1 2">Kim37-2</strain>
    </source>
</reference>
<evidence type="ECO:0008006" key="3">
    <source>
        <dbReference type="Google" id="ProtNLM"/>
    </source>
</evidence>
<name>A0ABN6SBK6_9BIFI</name>
<dbReference type="Proteomes" id="UP001321766">
    <property type="component" value="Chromosome"/>
</dbReference>
<dbReference type="EMBL" id="AP026798">
    <property type="protein sequence ID" value="BDR53494.1"/>
    <property type="molecule type" value="Genomic_DNA"/>
</dbReference>
<keyword evidence="2" id="KW-1185">Reference proteome</keyword>
<sequence>MRIIIHAHAREHGLSDEQITCAYETGYTSAVTRKRDWHGEPPRWAMIGFDRQAREIKLAFVQLNGQTVLIFHANYATKGFKREMEEARR</sequence>
<gene>
    <name evidence="1" type="ORF">KIM372_14010</name>
</gene>
<proteinExistence type="predicted"/>
<evidence type="ECO:0000313" key="2">
    <source>
        <dbReference type="Proteomes" id="UP001321766"/>
    </source>
</evidence>
<protein>
    <recommendedName>
        <fullName evidence="3">DUF4258 domain-containing protein</fullName>
    </recommendedName>
</protein>